<evidence type="ECO:0000259" key="1">
    <source>
        <dbReference type="Pfam" id="PF24746"/>
    </source>
</evidence>
<dbReference type="Pfam" id="PF24746">
    <property type="entry name" value="DUF7694"/>
    <property type="match status" value="1"/>
</dbReference>
<dbReference type="EMBL" id="JAGISH010000009">
    <property type="protein sequence ID" value="MBP0483955.1"/>
    <property type="molecule type" value="Genomic_DNA"/>
</dbReference>
<reference evidence="2" key="1">
    <citation type="submission" date="2021-03" db="EMBL/GenBank/DDBJ databases">
        <title>Sagittula salina sp. nov. strain M10.9X isolated from the marine waste.</title>
        <authorList>
            <person name="Satari L."/>
            <person name="Molina-Menor E."/>
            <person name="Vidal-Verdu A."/>
            <person name="Pascual J."/>
            <person name="Pereto J."/>
            <person name="Porcar M."/>
        </authorList>
    </citation>
    <scope>NUCLEOTIDE SEQUENCE</scope>
    <source>
        <strain evidence="2">M10.9X</strain>
    </source>
</reference>
<evidence type="ECO:0000313" key="3">
    <source>
        <dbReference type="Proteomes" id="UP000675940"/>
    </source>
</evidence>
<feature type="domain" description="DUF7694" evidence="1">
    <location>
        <begin position="18"/>
        <end position="73"/>
    </location>
</feature>
<accession>A0A940MLD6</accession>
<name>A0A940MLD6_9RHOB</name>
<evidence type="ECO:0000313" key="2">
    <source>
        <dbReference type="EMBL" id="MBP0483955.1"/>
    </source>
</evidence>
<organism evidence="2 3">
    <name type="scientific">Sagittula salina</name>
    <dbReference type="NCBI Taxonomy" id="2820268"/>
    <lineage>
        <taxon>Bacteria</taxon>
        <taxon>Pseudomonadati</taxon>
        <taxon>Pseudomonadota</taxon>
        <taxon>Alphaproteobacteria</taxon>
        <taxon>Rhodobacterales</taxon>
        <taxon>Roseobacteraceae</taxon>
        <taxon>Sagittula</taxon>
    </lineage>
</organism>
<sequence length="109" mass="12264">MTEPRTLTLLGYPVTIDDAVGHLCVEHEGQLTWDQLFEIKNTVWGPEARAVEIYPRCSRLVNQICARHLWRLGEGDFAPDLLNRDGRLSAPGEDALEDRFNAAWEGAST</sequence>
<dbReference type="Proteomes" id="UP000675940">
    <property type="component" value="Unassembled WGS sequence"/>
</dbReference>
<dbReference type="AlphaFoldDB" id="A0A940MLD6"/>
<dbReference type="RefSeq" id="WP_209361906.1">
    <property type="nucleotide sequence ID" value="NZ_JAGISH010000009.1"/>
</dbReference>
<proteinExistence type="predicted"/>
<gene>
    <name evidence="2" type="ORF">J5474_15855</name>
</gene>
<protein>
    <recommendedName>
        <fullName evidence="1">DUF7694 domain-containing protein</fullName>
    </recommendedName>
</protein>
<comment type="caution">
    <text evidence="2">The sequence shown here is derived from an EMBL/GenBank/DDBJ whole genome shotgun (WGS) entry which is preliminary data.</text>
</comment>
<dbReference type="InterPro" id="IPR056111">
    <property type="entry name" value="DUF7694"/>
</dbReference>
<keyword evidence="3" id="KW-1185">Reference proteome</keyword>